<dbReference type="EMBL" id="PEUV01000013">
    <property type="protein sequence ID" value="PIV12804.1"/>
    <property type="molecule type" value="Genomic_DNA"/>
</dbReference>
<dbReference type="GO" id="GO:0005524">
    <property type="term" value="F:ATP binding"/>
    <property type="evidence" value="ECO:0007669"/>
    <property type="project" value="InterPro"/>
</dbReference>
<accession>A0A2M7BYQ2</accession>
<gene>
    <name evidence="2" type="ORF">COS47_00640</name>
</gene>
<comment type="caution">
    <text evidence="2">The sequence shown here is derived from an EMBL/GenBank/DDBJ whole genome shotgun (WGS) entry which is preliminary data.</text>
</comment>
<dbReference type="GO" id="GO:0003678">
    <property type="term" value="F:DNA helicase activity"/>
    <property type="evidence" value="ECO:0007669"/>
    <property type="project" value="InterPro"/>
</dbReference>
<dbReference type="AlphaFoldDB" id="A0A2M7BYQ2"/>
<sequence>MKCTSNNNSELKHFYLNRINLHLYTGSNRARKTSIAIAEETKSMIEKPNVNRVVIVSRTVNNLNSTIETIEKYIPHIEHNEIPITEIVGKAKICPEFVAMLKNIGGIKPEMPDDWEIWKHSVCGNCKFNKIMSKFGKKTIPNWVKEKIHKIRVMDVNEAQRCSSFTCSWVAVREHFQYNISKKQIVLCTYAGLPMLYGLIKTDLKSTVIIFDEGHHIAEISLVYQEDVNKKETKKEFEKIGIGYVNKLKGQLKYVDDLKIRNGDNFKENMEKLMKYFEDSLKGFIKVEVAEKYTSKHKQNYTKKEYETIDEFRKILKQGKNDYEFIRIVRKPKFDLNDFSGIDLLEKLIKEDDNKKRN</sequence>
<protein>
    <recommendedName>
        <fullName evidence="1">RAD3-like helicase DEAD domain-containing protein</fullName>
    </recommendedName>
</protein>
<dbReference type="Gene3D" id="3.40.50.300">
    <property type="entry name" value="P-loop containing nucleotide triphosphate hydrolases"/>
    <property type="match status" value="1"/>
</dbReference>
<evidence type="ECO:0000313" key="3">
    <source>
        <dbReference type="Proteomes" id="UP000230324"/>
    </source>
</evidence>
<organism evidence="2 3">
    <name type="scientific">Candidatus Nealsonbacteria bacterium CG03_land_8_20_14_0_80_36_12</name>
    <dbReference type="NCBI Taxonomy" id="1974701"/>
    <lineage>
        <taxon>Bacteria</taxon>
        <taxon>Candidatus Nealsoniibacteriota</taxon>
    </lineage>
</organism>
<name>A0A2M7BYQ2_9BACT</name>
<dbReference type="Proteomes" id="UP000230324">
    <property type="component" value="Unassembled WGS sequence"/>
</dbReference>
<evidence type="ECO:0000259" key="1">
    <source>
        <dbReference type="Pfam" id="PF06733"/>
    </source>
</evidence>
<reference evidence="3" key="1">
    <citation type="submission" date="2017-09" db="EMBL/GenBank/DDBJ databases">
        <title>Depth-based differentiation of microbial function through sediment-hosted aquifers and enrichment of novel symbionts in the deep terrestrial subsurface.</title>
        <authorList>
            <person name="Probst A.J."/>
            <person name="Ladd B."/>
            <person name="Jarett J.K."/>
            <person name="Geller-Mcgrath D.E."/>
            <person name="Sieber C.M.K."/>
            <person name="Emerson J.B."/>
            <person name="Anantharaman K."/>
            <person name="Thomas B.C."/>
            <person name="Malmstrom R."/>
            <person name="Stieglmeier M."/>
            <person name="Klingl A."/>
            <person name="Woyke T."/>
            <person name="Ryan C.M."/>
            <person name="Banfield J.F."/>
        </authorList>
    </citation>
    <scope>NUCLEOTIDE SEQUENCE [LARGE SCALE GENOMIC DNA]</scope>
</reference>
<dbReference type="InterPro" id="IPR010614">
    <property type="entry name" value="RAD3-like_helicase_DEAD"/>
</dbReference>
<dbReference type="InterPro" id="IPR027417">
    <property type="entry name" value="P-loop_NTPase"/>
</dbReference>
<feature type="domain" description="RAD3-like helicase DEAD" evidence="1">
    <location>
        <begin position="56"/>
        <end position="220"/>
    </location>
</feature>
<evidence type="ECO:0000313" key="2">
    <source>
        <dbReference type="EMBL" id="PIV12804.1"/>
    </source>
</evidence>
<feature type="non-terminal residue" evidence="2">
    <location>
        <position position="358"/>
    </location>
</feature>
<dbReference type="GO" id="GO:0003677">
    <property type="term" value="F:DNA binding"/>
    <property type="evidence" value="ECO:0007669"/>
    <property type="project" value="InterPro"/>
</dbReference>
<proteinExistence type="predicted"/>
<dbReference type="Pfam" id="PF06733">
    <property type="entry name" value="DEAD_2"/>
    <property type="match status" value="1"/>
</dbReference>